<dbReference type="PANTHER" id="PTHR42041">
    <property type="entry name" value="DNA ENDONUCLEASE ACTIVATOR CTP1 C-TERMINAL DOMAIN-CONTAINING PROTEIN"/>
    <property type="match status" value="1"/>
</dbReference>
<evidence type="ECO:0000313" key="3">
    <source>
        <dbReference type="EMBL" id="KAF2162119.1"/>
    </source>
</evidence>
<keyword evidence="4" id="KW-1185">Reference proteome</keyword>
<feature type="compositionally biased region" description="Acidic residues" evidence="2">
    <location>
        <begin position="478"/>
        <end position="487"/>
    </location>
</feature>
<feature type="region of interest" description="Disordered" evidence="2">
    <location>
        <begin position="293"/>
        <end position="322"/>
    </location>
</feature>
<dbReference type="PANTHER" id="PTHR42041:SF1">
    <property type="entry name" value="DNA ENDONUCLEASE ACTIVATOR CTP1 C-TERMINAL DOMAIN-CONTAINING PROTEIN"/>
    <property type="match status" value="1"/>
</dbReference>
<name>A0A6A6C8Z7_ZASCE</name>
<gene>
    <name evidence="3" type="ORF">M409DRAFT_27499</name>
</gene>
<feature type="region of interest" description="Disordered" evidence="2">
    <location>
        <begin position="1"/>
        <end position="88"/>
    </location>
</feature>
<feature type="compositionally biased region" description="Polar residues" evidence="2">
    <location>
        <begin position="27"/>
        <end position="41"/>
    </location>
</feature>
<dbReference type="RefSeq" id="XP_033663008.1">
    <property type="nucleotide sequence ID" value="XM_033808601.1"/>
</dbReference>
<organism evidence="3 4">
    <name type="scientific">Zasmidium cellare ATCC 36951</name>
    <dbReference type="NCBI Taxonomy" id="1080233"/>
    <lineage>
        <taxon>Eukaryota</taxon>
        <taxon>Fungi</taxon>
        <taxon>Dikarya</taxon>
        <taxon>Ascomycota</taxon>
        <taxon>Pezizomycotina</taxon>
        <taxon>Dothideomycetes</taxon>
        <taxon>Dothideomycetidae</taxon>
        <taxon>Mycosphaerellales</taxon>
        <taxon>Mycosphaerellaceae</taxon>
        <taxon>Zasmidium</taxon>
    </lineage>
</organism>
<evidence type="ECO:0000256" key="1">
    <source>
        <dbReference type="SAM" id="Coils"/>
    </source>
</evidence>
<reference evidence="3" key="1">
    <citation type="journal article" date="2020" name="Stud. Mycol.">
        <title>101 Dothideomycetes genomes: a test case for predicting lifestyles and emergence of pathogens.</title>
        <authorList>
            <person name="Haridas S."/>
            <person name="Albert R."/>
            <person name="Binder M."/>
            <person name="Bloem J."/>
            <person name="Labutti K."/>
            <person name="Salamov A."/>
            <person name="Andreopoulos B."/>
            <person name="Baker S."/>
            <person name="Barry K."/>
            <person name="Bills G."/>
            <person name="Bluhm B."/>
            <person name="Cannon C."/>
            <person name="Castanera R."/>
            <person name="Culley D."/>
            <person name="Daum C."/>
            <person name="Ezra D."/>
            <person name="Gonzalez J."/>
            <person name="Henrissat B."/>
            <person name="Kuo A."/>
            <person name="Liang C."/>
            <person name="Lipzen A."/>
            <person name="Lutzoni F."/>
            <person name="Magnuson J."/>
            <person name="Mondo S."/>
            <person name="Nolan M."/>
            <person name="Ohm R."/>
            <person name="Pangilinan J."/>
            <person name="Park H.-J."/>
            <person name="Ramirez L."/>
            <person name="Alfaro M."/>
            <person name="Sun H."/>
            <person name="Tritt A."/>
            <person name="Yoshinaga Y."/>
            <person name="Zwiers L.-H."/>
            <person name="Turgeon B."/>
            <person name="Goodwin S."/>
            <person name="Spatafora J."/>
            <person name="Crous P."/>
            <person name="Grigoriev I."/>
        </authorList>
    </citation>
    <scope>NUCLEOTIDE SEQUENCE</scope>
    <source>
        <strain evidence="3">ATCC 36951</strain>
    </source>
</reference>
<evidence type="ECO:0000256" key="2">
    <source>
        <dbReference type="SAM" id="MobiDB-lite"/>
    </source>
</evidence>
<evidence type="ECO:0000313" key="4">
    <source>
        <dbReference type="Proteomes" id="UP000799537"/>
    </source>
</evidence>
<accession>A0A6A6C8Z7</accession>
<feature type="coiled-coil region" evidence="1">
    <location>
        <begin position="326"/>
        <end position="360"/>
    </location>
</feature>
<feature type="region of interest" description="Disordered" evidence="2">
    <location>
        <begin position="614"/>
        <end position="644"/>
    </location>
</feature>
<dbReference type="AlphaFoldDB" id="A0A6A6C8Z7"/>
<feature type="compositionally biased region" description="Low complexity" evidence="2">
    <location>
        <begin position="496"/>
        <end position="507"/>
    </location>
</feature>
<sequence>MASPSTFRFPARESSALQALSPERVNTRQISTASTMTSKSSYAEPEATENASPKGSPFRKAKQLSRFSPTKASLPTSPSLPEFRSHVRTNSDVQGLVKRFEHLDVRDRDAEIAERSKKHELELRRAQIAREEAESDVKRMREEIRRLKREGDEGRDRERKVIKRLEVVSEEFTTFKDSHASQSSVYEKEVRRARKEAFKSSSEILKLKEELKSARSTLNVAQSNLDMEKRKIQVREQQTFDAQYQLVAVQEELEKLQARMKIVEEEKEALKTSLKEEEVARIAAEGLIALPGGNQDDDLLSSPKRRSPAKRQPSPWSDDKENVGVVTKKMLELKHLEEQLEMERIKREHAEELADFLRTECRFQCCNCRSTQPGHNDTLSISNAFTEAMENIRKSMRDVLCQPLRVDSADVAMDESKTEIITRVENDEDVDMEHTPEEAAREEADHSFAMIDEPQPSEPTALPEAETPKAPHPTPVDPELEAEEDVPEVGSTTKVPLAPSSPETPAAAQPPTPFHQQRSVRTITHTTTIPMHFTPVKPSSTCAIEDAELIPPTPNPLSPRDRSGSAPTFDRAAALAAIAYRRGRAKSIANGHVTPRKQMIEGVSIKERRDISAPALGQQKTGGANHVKGAATVGRGVASAKRLA</sequence>
<feature type="compositionally biased region" description="Polar residues" evidence="2">
    <location>
        <begin position="65"/>
        <end position="79"/>
    </location>
</feature>
<protein>
    <submittedName>
        <fullName evidence="3">Uncharacterized protein</fullName>
    </submittedName>
</protein>
<keyword evidence="1" id="KW-0175">Coiled coil</keyword>
<proteinExistence type="predicted"/>
<dbReference type="Proteomes" id="UP000799537">
    <property type="component" value="Unassembled WGS sequence"/>
</dbReference>
<dbReference type="OrthoDB" id="4495335at2759"/>
<feature type="coiled-coil region" evidence="1">
    <location>
        <begin position="204"/>
        <end position="280"/>
    </location>
</feature>
<dbReference type="GeneID" id="54561873"/>
<feature type="region of interest" description="Disordered" evidence="2">
    <location>
        <begin position="452"/>
        <end position="519"/>
    </location>
</feature>
<dbReference type="EMBL" id="ML993615">
    <property type="protein sequence ID" value="KAF2162119.1"/>
    <property type="molecule type" value="Genomic_DNA"/>
</dbReference>
<feature type="coiled-coil region" evidence="1">
    <location>
        <begin position="116"/>
        <end position="157"/>
    </location>
</feature>